<proteinExistence type="predicted"/>
<dbReference type="Proteomes" id="UP000189970">
    <property type="component" value="Unassembled WGS sequence"/>
</dbReference>
<dbReference type="RefSeq" id="WP_079345299.1">
    <property type="nucleotide sequence ID" value="NZ_MVAB01000001.1"/>
</dbReference>
<evidence type="ECO:0000313" key="3">
    <source>
        <dbReference type="EMBL" id="OPF87092.1"/>
    </source>
</evidence>
<organism evidence="3 4">
    <name type="scientific">Vagococcus martis</name>
    <dbReference type="NCBI Taxonomy" id="1768210"/>
    <lineage>
        <taxon>Bacteria</taxon>
        <taxon>Bacillati</taxon>
        <taxon>Bacillota</taxon>
        <taxon>Bacilli</taxon>
        <taxon>Lactobacillales</taxon>
        <taxon>Enterococcaceae</taxon>
        <taxon>Vagococcus</taxon>
    </lineage>
</organism>
<name>A0A1V4DF13_9ENTE</name>
<evidence type="ECO:0000259" key="2">
    <source>
        <dbReference type="Pfam" id="PF06889"/>
    </source>
</evidence>
<gene>
    <name evidence="3" type="ORF">BW731_02160</name>
</gene>
<evidence type="ECO:0000256" key="1">
    <source>
        <dbReference type="SAM" id="Coils"/>
    </source>
</evidence>
<dbReference type="EMBL" id="MVAB01000001">
    <property type="protein sequence ID" value="OPF87092.1"/>
    <property type="molecule type" value="Genomic_DNA"/>
</dbReference>
<dbReference type="InterPro" id="IPR009677">
    <property type="entry name" value="DUF1266"/>
</dbReference>
<dbReference type="Pfam" id="PF06889">
    <property type="entry name" value="DUF1266"/>
    <property type="match status" value="1"/>
</dbReference>
<keyword evidence="4" id="KW-1185">Reference proteome</keyword>
<protein>
    <recommendedName>
        <fullName evidence="2">DUF1266 domain-containing protein</fullName>
    </recommendedName>
</protein>
<keyword evidence="1" id="KW-0175">Coiled coil</keyword>
<feature type="coiled-coil region" evidence="1">
    <location>
        <begin position="2"/>
        <end position="40"/>
    </location>
</feature>
<feature type="domain" description="DUF1266" evidence="2">
    <location>
        <begin position="48"/>
        <end position="245"/>
    </location>
</feature>
<reference evidence="3 4" key="1">
    <citation type="submission" date="2017-02" db="EMBL/GenBank/DDBJ databases">
        <title>Vagococcus cremeus sp. nov., isolated from the small intestine of a marten, Martes flavigula.</title>
        <authorList>
            <person name="Tak E.J."/>
            <person name="Bae J.-W."/>
        </authorList>
    </citation>
    <scope>NUCLEOTIDE SEQUENCE [LARGE SCALE GENOMIC DNA]</scope>
    <source>
        <strain evidence="3 4">D7T301</strain>
    </source>
</reference>
<sequence>MFKFLKEIKEAFQEGVEEAKEELKEEQEKEKNRNIDVLNKLSEISQEERFGTSLAAPFRTTAFMDWFSLFKSSRELKEEDVIPVHLYKYGYLDELNESDIERLKNQQEGSFDIENEEDVLSITQSFLLGVGISLHSLENIKPKYQPEELICFKEGKLLPAWSLSAAASTLVSGVEFNGLPKEKSLKIFSELLPDVQKRYKNWDEFGDDYLREDGLINSEKKAIKQTDNTIYNLTFKFGSPWVQFPLETYQL</sequence>
<dbReference type="AlphaFoldDB" id="A0A1V4DF13"/>
<evidence type="ECO:0000313" key="4">
    <source>
        <dbReference type="Proteomes" id="UP000189970"/>
    </source>
</evidence>
<comment type="caution">
    <text evidence="3">The sequence shown here is derived from an EMBL/GenBank/DDBJ whole genome shotgun (WGS) entry which is preliminary data.</text>
</comment>
<accession>A0A1V4DF13</accession>